<accession>A0A6A6X5R7</accession>
<evidence type="ECO:0000313" key="2">
    <source>
        <dbReference type="Proteomes" id="UP000799757"/>
    </source>
</evidence>
<dbReference type="Proteomes" id="UP000799757">
    <property type="component" value="Unassembled WGS sequence"/>
</dbReference>
<dbReference type="EMBL" id="MU002018">
    <property type="protein sequence ID" value="KAF2791465.1"/>
    <property type="molecule type" value="Genomic_DNA"/>
</dbReference>
<gene>
    <name evidence="1" type="ORF">K505DRAFT_339552</name>
</gene>
<name>A0A6A6X5R7_9PLEO</name>
<evidence type="ECO:0000313" key="1">
    <source>
        <dbReference type="EMBL" id="KAF2791465.1"/>
    </source>
</evidence>
<protein>
    <submittedName>
        <fullName evidence="1">Uncharacterized protein</fullName>
    </submittedName>
</protein>
<keyword evidence="2" id="KW-1185">Reference proteome</keyword>
<dbReference type="AlphaFoldDB" id="A0A6A6X5R7"/>
<sequence>MCAVLRLARGSAAESVDGGWIRGIDTLAKQHRTSGASRSWEVTLHARFGEVEMAMARGCRRTLESMNDGCREDLAIYAFSSMHHGMLAQMALRSGVSPWGARSRGVWPLGGANDASPPPDLAMARGVQAERRAQQQLRLRVVRRCYRLGNKVVAARR</sequence>
<reference evidence="1" key="1">
    <citation type="journal article" date="2020" name="Stud. Mycol.">
        <title>101 Dothideomycetes genomes: a test case for predicting lifestyles and emergence of pathogens.</title>
        <authorList>
            <person name="Haridas S."/>
            <person name="Albert R."/>
            <person name="Binder M."/>
            <person name="Bloem J."/>
            <person name="Labutti K."/>
            <person name="Salamov A."/>
            <person name="Andreopoulos B."/>
            <person name="Baker S."/>
            <person name="Barry K."/>
            <person name="Bills G."/>
            <person name="Bluhm B."/>
            <person name="Cannon C."/>
            <person name="Castanera R."/>
            <person name="Culley D."/>
            <person name="Daum C."/>
            <person name="Ezra D."/>
            <person name="Gonzalez J."/>
            <person name="Henrissat B."/>
            <person name="Kuo A."/>
            <person name="Liang C."/>
            <person name="Lipzen A."/>
            <person name="Lutzoni F."/>
            <person name="Magnuson J."/>
            <person name="Mondo S."/>
            <person name="Nolan M."/>
            <person name="Ohm R."/>
            <person name="Pangilinan J."/>
            <person name="Park H.-J."/>
            <person name="Ramirez L."/>
            <person name="Alfaro M."/>
            <person name="Sun H."/>
            <person name="Tritt A."/>
            <person name="Yoshinaga Y."/>
            <person name="Zwiers L.-H."/>
            <person name="Turgeon B."/>
            <person name="Goodwin S."/>
            <person name="Spatafora J."/>
            <person name="Crous P."/>
            <person name="Grigoriev I."/>
        </authorList>
    </citation>
    <scope>NUCLEOTIDE SEQUENCE</scope>
    <source>
        <strain evidence="1">CBS 109.77</strain>
    </source>
</reference>
<organism evidence="1 2">
    <name type="scientific">Melanomma pulvis-pyrius CBS 109.77</name>
    <dbReference type="NCBI Taxonomy" id="1314802"/>
    <lineage>
        <taxon>Eukaryota</taxon>
        <taxon>Fungi</taxon>
        <taxon>Dikarya</taxon>
        <taxon>Ascomycota</taxon>
        <taxon>Pezizomycotina</taxon>
        <taxon>Dothideomycetes</taxon>
        <taxon>Pleosporomycetidae</taxon>
        <taxon>Pleosporales</taxon>
        <taxon>Melanommataceae</taxon>
        <taxon>Melanomma</taxon>
    </lineage>
</organism>
<proteinExistence type="predicted"/>